<evidence type="ECO:0000313" key="5">
    <source>
        <dbReference type="EMBL" id="EON75638.1"/>
    </source>
</evidence>
<name>R7ZNK6_9BACT</name>
<dbReference type="GO" id="GO:0016491">
    <property type="term" value="F:oxidoreductase activity"/>
    <property type="evidence" value="ECO:0007669"/>
    <property type="project" value="UniProtKB-KW"/>
</dbReference>
<dbReference type="EMBL" id="AQHR01000101">
    <property type="protein sequence ID" value="EON75638.1"/>
    <property type="molecule type" value="Genomic_DNA"/>
</dbReference>
<evidence type="ECO:0000259" key="4">
    <source>
        <dbReference type="SMART" id="SM00829"/>
    </source>
</evidence>
<dbReference type="InterPro" id="IPR036291">
    <property type="entry name" value="NAD(P)-bd_dom_sf"/>
</dbReference>
<evidence type="ECO:0000256" key="1">
    <source>
        <dbReference type="ARBA" id="ARBA00022723"/>
    </source>
</evidence>
<dbReference type="CDD" id="cd08231">
    <property type="entry name" value="MDR_TM0436_like"/>
    <property type="match status" value="1"/>
</dbReference>
<evidence type="ECO:0000256" key="2">
    <source>
        <dbReference type="ARBA" id="ARBA00022833"/>
    </source>
</evidence>
<dbReference type="InterPro" id="IPR020843">
    <property type="entry name" value="ER"/>
</dbReference>
<keyword evidence="1" id="KW-0479">Metal-binding</keyword>
<organism evidence="5 6">
    <name type="scientific">Lunatimonas lonarensis</name>
    <dbReference type="NCBI Taxonomy" id="1232681"/>
    <lineage>
        <taxon>Bacteria</taxon>
        <taxon>Pseudomonadati</taxon>
        <taxon>Bacteroidota</taxon>
        <taxon>Cytophagia</taxon>
        <taxon>Cytophagales</taxon>
        <taxon>Cyclobacteriaceae</taxon>
    </lineage>
</organism>
<dbReference type="SUPFAM" id="SSF50129">
    <property type="entry name" value="GroES-like"/>
    <property type="match status" value="1"/>
</dbReference>
<accession>R7ZNK6</accession>
<protein>
    <submittedName>
        <fullName evidence="5">Threonine dehydrogenase</fullName>
    </submittedName>
</protein>
<dbReference type="Gene3D" id="3.90.180.10">
    <property type="entry name" value="Medium-chain alcohol dehydrogenases, catalytic domain"/>
    <property type="match status" value="1"/>
</dbReference>
<dbReference type="InterPro" id="IPR050129">
    <property type="entry name" value="Zn_alcohol_dh"/>
</dbReference>
<dbReference type="InterPro" id="IPR013154">
    <property type="entry name" value="ADH-like_N"/>
</dbReference>
<feature type="domain" description="Enoyl reductase (ER)" evidence="4">
    <location>
        <begin position="13"/>
        <end position="358"/>
    </location>
</feature>
<dbReference type="SUPFAM" id="SSF51735">
    <property type="entry name" value="NAD(P)-binding Rossmann-fold domains"/>
    <property type="match status" value="1"/>
</dbReference>
<sequence>MKKGELVAFNGPGQKLELRHESVRDLKPSEILVKNEYTTICGSDLHTYTGARREPCPAVLGHEIVGTVVEIEKHHPGRDYIGQKIGPGDVVTWTIFSSDLDSPMAARGIPQKGENLFKYGHAQITSSEKFHGGLAEYCILRPGTGILKLPSDLPVPVAATLNCSIATAAGALRLAGTVRGKRVMIFGAGMLGITCAAMCRDGNAAWVGIADYAEQRLEKAVAFGADHVVNLNVDRIVDTVRDRFGSSGVDVVIDMSGAPDAMEAGMEILGIGGVSVWVGAVFKTRKVQIDPENLIRKLITIKGLHNYNFEDFVDGYKFITRNWPIFPFNSIVEKEFDLVHAEDAFEYALREKPLRVGIRIN</sequence>
<keyword evidence="2" id="KW-0862">Zinc</keyword>
<dbReference type="InterPro" id="IPR011032">
    <property type="entry name" value="GroES-like_sf"/>
</dbReference>
<dbReference type="PANTHER" id="PTHR43401">
    <property type="entry name" value="L-THREONINE 3-DEHYDROGENASE"/>
    <property type="match status" value="1"/>
</dbReference>
<proteinExistence type="predicted"/>
<evidence type="ECO:0000256" key="3">
    <source>
        <dbReference type="ARBA" id="ARBA00023002"/>
    </source>
</evidence>
<dbReference type="RefSeq" id="WP_010855985.1">
    <property type="nucleotide sequence ID" value="NZ_AQHR01000101.1"/>
</dbReference>
<dbReference type="Gene3D" id="3.40.50.720">
    <property type="entry name" value="NAD(P)-binding Rossmann-like Domain"/>
    <property type="match status" value="1"/>
</dbReference>
<dbReference type="OrthoDB" id="9787435at2"/>
<comment type="caution">
    <text evidence="5">The sequence shown here is derived from an EMBL/GenBank/DDBJ whole genome shotgun (WGS) entry which is preliminary data.</text>
</comment>
<dbReference type="Proteomes" id="UP000013909">
    <property type="component" value="Unassembled WGS sequence"/>
</dbReference>
<gene>
    <name evidence="5" type="ORF">ADIS_3858</name>
</gene>
<dbReference type="AlphaFoldDB" id="R7ZNK6"/>
<keyword evidence="6" id="KW-1185">Reference proteome</keyword>
<evidence type="ECO:0000313" key="6">
    <source>
        <dbReference type="Proteomes" id="UP000013909"/>
    </source>
</evidence>
<reference evidence="5 6" key="1">
    <citation type="submission" date="2013-02" db="EMBL/GenBank/DDBJ databases">
        <title>A novel strain isolated from Lonar lake, Maharashtra, India.</title>
        <authorList>
            <person name="Singh A."/>
        </authorList>
    </citation>
    <scope>NUCLEOTIDE SEQUENCE [LARGE SCALE GENOMIC DNA]</scope>
    <source>
        <strain evidence="5 6">AK24</strain>
    </source>
</reference>
<dbReference type="GO" id="GO:0046872">
    <property type="term" value="F:metal ion binding"/>
    <property type="evidence" value="ECO:0007669"/>
    <property type="project" value="UniProtKB-KW"/>
</dbReference>
<keyword evidence="3" id="KW-0560">Oxidoreductase</keyword>
<dbReference type="PANTHER" id="PTHR43401:SF2">
    <property type="entry name" value="L-THREONINE 3-DEHYDROGENASE"/>
    <property type="match status" value="1"/>
</dbReference>
<dbReference type="Pfam" id="PF00107">
    <property type="entry name" value="ADH_zinc_N"/>
    <property type="match status" value="1"/>
</dbReference>
<dbReference type="STRING" id="1232681.ADIS_3858"/>
<dbReference type="SMART" id="SM00829">
    <property type="entry name" value="PKS_ER"/>
    <property type="match status" value="1"/>
</dbReference>
<dbReference type="Pfam" id="PF08240">
    <property type="entry name" value="ADH_N"/>
    <property type="match status" value="1"/>
</dbReference>
<dbReference type="InterPro" id="IPR013149">
    <property type="entry name" value="ADH-like_C"/>
</dbReference>